<organism evidence="1 2">
    <name type="scientific">Morus notabilis</name>
    <dbReference type="NCBI Taxonomy" id="981085"/>
    <lineage>
        <taxon>Eukaryota</taxon>
        <taxon>Viridiplantae</taxon>
        <taxon>Streptophyta</taxon>
        <taxon>Embryophyta</taxon>
        <taxon>Tracheophyta</taxon>
        <taxon>Spermatophyta</taxon>
        <taxon>Magnoliopsida</taxon>
        <taxon>eudicotyledons</taxon>
        <taxon>Gunneridae</taxon>
        <taxon>Pentapetalae</taxon>
        <taxon>rosids</taxon>
        <taxon>fabids</taxon>
        <taxon>Rosales</taxon>
        <taxon>Moraceae</taxon>
        <taxon>Moreae</taxon>
        <taxon>Morus</taxon>
    </lineage>
</organism>
<accession>W9RPC0</accession>
<dbReference type="AlphaFoldDB" id="W9RPC0"/>
<gene>
    <name evidence="1" type="ORF">L484_021416</name>
</gene>
<sequence>MRSINIFVEVISDENGLNLEFPSDIIRGGQFDNGLMGDVFELKVLGWISWVGDGNNLRISSHGDVGGYGLRKRGGRRFRTDALIPY</sequence>
<reference evidence="2" key="1">
    <citation type="submission" date="2013-01" db="EMBL/GenBank/DDBJ databases">
        <title>Draft Genome Sequence of a Mulberry Tree, Morus notabilis C.K. Schneid.</title>
        <authorList>
            <person name="He N."/>
            <person name="Zhao S."/>
        </authorList>
    </citation>
    <scope>NUCLEOTIDE SEQUENCE</scope>
</reference>
<keyword evidence="2" id="KW-1185">Reference proteome</keyword>
<dbReference type="EMBL" id="KE345336">
    <property type="protein sequence ID" value="EXC01779.1"/>
    <property type="molecule type" value="Genomic_DNA"/>
</dbReference>
<evidence type="ECO:0000313" key="1">
    <source>
        <dbReference type="EMBL" id="EXC01779.1"/>
    </source>
</evidence>
<evidence type="ECO:0000313" key="2">
    <source>
        <dbReference type="Proteomes" id="UP000030645"/>
    </source>
</evidence>
<proteinExistence type="predicted"/>
<name>W9RPC0_9ROSA</name>
<dbReference type="Proteomes" id="UP000030645">
    <property type="component" value="Unassembled WGS sequence"/>
</dbReference>
<protein>
    <submittedName>
        <fullName evidence="1">Uncharacterized protein</fullName>
    </submittedName>
</protein>